<evidence type="ECO:0000256" key="1">
    <source>
        <dbReference type="SAM" id="MobiDB-lite"/>
    </source>
</evidence>
<gene>
    <name evidence="2" type="ORF">BN946_scf185001.g3</name>
</gene>
<reference evidence="2" key="1">
    <citation type="submission" date="2014-01" db="EMBL/GenBank/DDBJ databases">
        <title>The genome of the white-rot fungus Pycnoporus cinnabarinus: a basidiomycete model with a versatile arsenal for lignocellulosic biomass breakdown.</title>
        <authorList>
            <person name="Levasseur A."/>
            <person name="Lomascolo A."/>
            <person name="Ruiz-Duenas F.J."/>
            <person name="Uzan E."/>
            <person name="Piumi F."/>
            <person name="Kues U."/>
            <person name="Ram A.F.J."/>
            <person name="Murat C."/>
            <person name="Haon M."/>
            <person name="Benoit I."/>
            <person name="Arfi Y."/>
            <person name="Chevret D."/>
            <person name="Drula E."/>
            <person name="Kwon M.J."/>
            <person name="Gouret P."/>
            <person name="Lesage-Meessen L."/>
            <person name="Lombard V."/>
            <person name="Mariette J."/>
            <person name="Noirot C."/>
            <person name="Park J."/>
            <person name="Patyshakuliyeva A."/>
            <person name="Wieneger R.A.B."/>
            <person name="Wosten H.A.B."/>
            <person name="Martin F."/>
            <person name="Coutinho P.M."/>
            <person name="de Vries R."/>
            <person name="Martinez A.T."/>
            <person name="Klopp C."/>
            <person name="Pontarotti P."/>
            <person name="Henrissat B."/>
            <person name="Record E."/>
        </authorList>
    </citation>
    <scope>NUCLEOTIDE SEQUENCE [LARGE SCALE GENOMIC DNA]</scope>
    <source>
        <strain evidence="2">BRFM137</strain>
    </source>
</reference>
<organism evidence="2 3">
    <name type="scientific">Pycnoporus cinnabarinus</name>
    <name type="common">Cinnabar-red polypore</name>
    <name type="synonym">Trametes cinnabarina</name>
    <dbReference type="NCBI Taxonomy" id="5643"/>
    <lineage>
        <taxon>Eukaryota</taxon>
        <taxon>Fungi</taxon>
        <taxon>Dikarya</taxon>
        <taxon>Basidiomycota</taxon>
        <taxon>Agaricomycotina</taxon>
        <taxon>Agaricomycetes</taxon>
        <taxon>Polyporales</taxon>
        <taxon>Polyporaceae</taxon>
        <taxon>Trametes</taxon>
    </lineage>
</organism>
<sequence>MNSSRTTRKSTALNERAAKRPRLSEDNTEDLADPSSETPSTETVGSPSPRDESHPENEPTSASMTSPAIINTIDNVPSDIRKPSWMTEDTLARIADFIKFAEPSTNRFAISKVPVLSTWGRAPDLARYLCANDKPLTVWLVGTVESKWFQNMSGEPQESVNIGIQCLRQADHDAAVNVLCRSQPAKTLQLSRIYARRRMTEWVAGELKPQVKPFEHIYDATNGFGRKSTLPTKYPVDIAIGDIVLVEAAITRYKTGDVKYRWEAWNVSFELQSVCILAHRPKHDGDGAVFVPEESDVRL</sequence>
<dbReference type="EMBL" id="CCBP010000215">
    <property type="protein sequence ID" value="CDO74755.1"/>
    <property type="molecule type" value="Genomic_DNA"/>
</dbReference>
<name>A0A060SK27_PYCCI</name>
<feature type="region of interest" description="Disordered" evidence="1">
    <location>
        <begin position="1"/>
        <end position="82"/>
    </location>
</feature>
<feature type="compositionally biased region" description="Polar residues" evidence="1">
    <location>
        <begin position="35"/>
        <end position="46"/>
    </location>
</feature>
<feature type="compositionally biased region" description="Polar residues" evidence="1">
    <location>
        <begin position="1"/>
        <end position="13"/>
    </location>
</feature>
<dbReference type="HOGENOM" id="CLU_931098_0_0_1"/>
<feature type="compositionally biased region" description="Polar residues" evidence="1">
    <location>
        <begin position="58"/>
        <end position="75"/>
    </location>
</feature>
<proteinExistence type="predicted"/>
<evidence type="ECO:0000313" key="3">
    <source>
        <dbReference type="Proteomes" id="UP000029665"/>
    </source>
</evidence>
<accession>A0A060SK27</accession>
<keyword evidence="3" id="KW-1185">Reference proteome</keyword>
<protein>
    <submittedName>
        <fullName evidence="2">Uncharacterized protein</fullName>
    </submittedName>
</protein>
<dbReference type="Proteomes" id="UP000029665">
    <property type="component" value="Unassembled WGS sequence"/>
</dbReference>
<comment type="caution">
    <text evidence="2">The sequence shown here is derived from an EMBL/GenBank/DDBJ whole genome shotgun (WGS) entry which is preliminary data.</text>
</comment>
<evidence type="ECO:0000313" key="2">
    <source>
        <dbReference type="EMBL" id="CDO74755.1"/>
    </source>
</evidence>
<dbReference type="OrthoDB" id="3270460at2759"/>
<feature type="compositionally biased region" description="Basic and acidic residues" evidence="1">
    <location>
        <begin position="16"/>
        <end position="25"/>
    </location>
</feature>
<dbReference type="AlphaFoldDB" id="A0A060SK27"/>
<dbReference type="OMA" id="DESHPEN"/>